<feature type="signal peptide" evidence="1">
    <location>
        <begin position="1"/>
        <end position="28"/>
    </location>
</feature>
<evidence type="ECO:0008006" key="4">
    <source>
        <dbReference type="Google" id="ProtNLM"/>
    </source>
</evidence>
<accession>A0A1G4UE55</accession>
<dbReference type="AlphaFoldDB" id="A0A1G4UE55"/>
<keyword evidence="3" id="KW-1185">Reference proteome</keyword>
<protein>
    <recommendedName>
        <fullName evidence="4">LTXXQ motif family protein</fullName>
    </recommendedName>
</protein>
<name>A0A1G4UE55_9HYPH</name>
<proteinExistence type="predicted"/>
<evidence type="ECO:0000313" key="3">
    <source>
        <dbReference type="Proteomes" id="UP000198889"/>
    </source>
</evidence>
<evidence type="ECO:0000256" key="1">
    <source>
        <dbReference type="SAM" id="SignalP"/>
    </source>
</evidence>
<dbReference type="STRING" id="177413.SAMN05660859_3751"/>
<reference evidence="3" key="1">
    <citation type="submission" date="2016-10" db="EMBL/GenBank/DDBJ databases">
        <authorList>
            <person name="Varghese N."/>
            <person name="Submissions S."/>
        </authorList>
    </citation>
    <scope>NUCLEOTIDE SEQUENCE [LARGE SCALE GENOMIC DNA]</scope>
    <source>
        <strain evidence="3">CGMCC 1.1761</strain>
    </source>
</reference>
<evidence type="ECO:0000313" key="2">
    <source>
        <dbReference type="EMBL" id="SCW91864.1"/>
    </source>
</evidence>
<keyword evidence="1" id="KW-0732">Signal</keyword>
<gene>
    <name evidence="2" type="ORF">SAMN05660859_3751</name>
</gene>
<sequence length="211" mass="23497">MPTFRSSLRCLYLTVPVLLFAGVAPSFAATAPTGGLWPCIQRKVPELAAGQMWSGPPIDNLKWQDDRHVAELVPVLAAQRTPIDEATKQIDAFASTLGADRKERLTLLFAGVFDQINARRSRIMNGIERYAQHQIELSKRIKEESLAVAKAKKAAGAELDNAKALELEKQLLWDTRIYDARQQSMTAVCESPVLLEQRIFALARAIQEKMP</sequence>
<feature type="chain" id="PRO_5011688907" description="LTXXQ motif family protein" evidence="1">
    <location>
        <begin position="29"/>
        <end position="211"/>
    </location>
</feature>
<dbReference type="Proteomes" id="UP000198889">
    <property type="component" value="Unassembled WGS sequence"/>
</dbReference>
<dbReference type="EMBL" id="FMTP01000007">
    <property type="protein sequence ID" value="SCW91864.1"/>
    <property type="molecule type" value="Genomic_DNA"/>
</dbReference>
<organism evidence="2 3">
    <name type="scientific">Ancylobacter rudongensis</name>
    <dbReference type="NCBI Taxonomy" id="177413"/>
    <lineage>
        <taxon>Bacteria</taxon>
        <taxon>Pseudomonadati</taxon>
        <taxon>Pseudomonadota</taxon>
        <taxon>Alphaproteobacteria</taxon>
        <taxon>Hyphomicrobiales</taxon>
        <taxon>Xanthobacteraceae</taxon>
        <taxon>Ancylobacter</taxon>
    </lineage>
</organism>